<comment type="caution">
    <text evidence="1">The sequence shown here is derived from an EMBL/GenBank/DDBJ whole genome shotgun (WGS) entry which is preliminary data.</text>
</comment>
<dbReference type="EMBL" id="VSSQ01002245">
    <property type="protein sequence ID" value="MPM14235.1"/>
    <property type="molecule type" value="Genomic_DNA"/>
</dbReference>
<dbReference type="PANTHER" id="PTHR36436:SF6">
    <property type="entry name" value="SLL5081 PROTEIN"/>
    <property type="match status" value="1"/>
</dbReference>
<dbReference type="AlphaFoldDB" id="A0A644XDG0"/>
<name>A0A644XDG0_9ZZZZ</name>
<proteinExistence type="predicted"/>
<reference evidence="1" key="1">
    <citation type="submission" date="2019-08" db="EMBL/GenBank/DDBJ databases">
        <authorList>
            <person name="Kucharzyk K."/>
            <person name="Murdoch R.W."/>
            <person name="Higgins S."/>
            <person name="Loffler F."/>
        </authorList>
    </citation>
    <scope>NUCLEOTIDE SEQUENCE</scope>
</reference>
<dbReference type="SUPFAM" id="SSF103032">
    <property type="entry name" value="Hypothetical protein YwqG"/>
    <property type="match status" value="1"/>
</dbReference>
<organism evidence="1">
    <name type="scientific">bioreactor metagenome</name>
    <dbReference type="NCBI Taxonomy" id="1076179"/>
    <lineage>
        <taxon>unclassified sequences</taxon>
        <taxon>metagenomes</taxon>
        <taxon>ecological metagenomes</taxon>
    </lineage>
</organism>
<gene>
    <name evidence="1" type="ORF">SDC9_60596</name>
</gene>
<dbReference type="Gene3D" id="2.30.320.10">
    <property type="entry name" value="YwqG-like"/>
    <property type="match status" value="1"/>
</dbReference>
<dbReference type="InterPro" id="IPR035948">
    <property type="entry name" value="YwqG-like_sf"/>
</dbReference>
<evidence type="ECO:0008006" key="2">
    <source>
        <dbReference type="Google" id="ProtNLM"/>
    </source>
</evidence>
<evidence type="ECO:0000313" key="1">
    <source>
        <dbReference type="EMBL" id="MPM14235.1"/>
    </source>
</evidence>
<dbReference type="InterPro" id="IPR015315">
    <property type="entry name" value="DUF1963"/>
</dbReference>
<dbReference type="Pfam" id="PF09234">
    <property type="entry name" value="DUF1963"/>
    <property type="match status" value="1"/>
</dbReference>
<sequence length="305" mass="35412">MPLFNWLRSLFVQPKSSKEDQEAKILEAIELFKASERYQQVSLLEKKAIAFQLVKEGAQQNSRSKFGGDPLLPADFPWPSSKDRELDFLLQVDLSEIASLDAENQLPKSGLLTFFYDVENQPWGFDPANTDAHRVVYFADQPFTRRSAPSSCVVSPECKLIFNPWTTFPDPDSWAVTQFQNKNHWNEEEIRQYRHYYYDLLEQNDKIIKSHHWLLGNSENVQNDMQLEAQLVSNGLYCGDSTGYDDPRRKELEPGAADWQLLMQLDSDETADVMWGDVGILYFWIRKNDLANLDFSKTWMDLQCC</sequence>
<accession>A0A644XDG0</accession>
<protein>
    <recommendedName>
        <fullName evidence="2">DUF1963 domain-containing protein</fullName>
    </recommendedName>
</protein>
<dbReference type="PANTHER" id="PTHR36436">
    <property type="entry name" value="SLL5081 PROTEIN"/>
    <property type="match status" value="1"/>
</dbReference>